<evidence type="ECO:0000256" key="1">
    <source>
        <dbReference type="ARBA" id="ARBA00007958"/>
    </source>
</evidence>
<evidence type="ECO:0008006" key="4">
    <source>
        <dbReference type="Google" id="ProtNLM"/>
    </source>
</evidence>
<dbReference type="PANTHER" id="PTHR43434:SF1">
    <property type="entry name" value="PHOSPHOGLYCOLATE PHOSPHATASE"/>
    <property type="match status" value="1"/>
</dbReference>
<dbReference type="GO" id="GO:0008967">
    <property type="term" value="F:phosphoglycolate phosphatase activity"/>
    <property type="evidence" value="ECO:0007669"/>
    <property type="project" value="TreeGrafter"/>
</dbReference>
<dbReference type="SFLD" id="SFLDS00003">
    <property type="entry name" value="Haloacid_Dehalogenase"/>
    <property type="match status" value="1"/>
</dbReference>
<dbReference type="InterPro" id="IPR036412">
    <property type="entry name" value="HAD-like_sf"/>
</dbReference>
<dbReference type="PANTHER" id="PTHR43434">
    <property type="entry name" value="PHOSPHOGLYCOLATE PHOSPHATASE"/>
    <property type="match status" value="1"/>
</dbReference>
<dbReference type="EMBL" id="NEXM01000003">
    <property type="protein sequence ID" value="PSO00398.1"/>
    <property type="molecule type" value="Genomic_DNA"/>
</dbReference>
<organism evidence="2 3">
    <name type="scientific">Candidatus Marsarchaeota G2 archaeon ECH_B_SAG-F08</name>
    <dbReference type="NCBI Taxonomy" id="1978165"/>
    <lineage>
        <taxon>Archaea</taxon>
        <taxon>Candidatus Marsarchaeota</taxon>
        <taxon>Candidatus Marsarchaeota group 2</taxon>
    </lineage>
</organism>
<dbReference type="SFLD" id="SFLDG01129">
    <property type="entry name" value="C1.5:_HAD__Beta-PGM__Phosphata"/>
    <property type="match status" value="1"/>
</dbReference>
<dbReference type="NCBIfam" id="TIGR01549">
    <property type="entry name" value="HAD-SF-IA-v1"/>
    <property type="match status" value="1"/>
</dbReference>
<reference evidence="2 3" key="1">
    <citation type="submission" date="2017-04" db="EMBL/GenBank/DDBJ databases">
        <title>Novel microbial lineages endemic to geothermal iron-oxide mats fill important gaps in the evolutionary history of Archaea.</title>
        <authorList>
            <person name="Jay Z.J."/>
            <person name="Beam J.P."/>
            <person name="Dlakic M."/>
            <person name="Rusch D.B."/>
            <person name="Kozubal M.A."/>
            <person name="Inskeep W.P."/>
        </authorList>
    </citation>
    <scope>NUCLEOTIDE SEQUENCE [LARGE SCALE GENOMIC DNA]</scope>
    <source>
        <strain evidence="2">ECH_B_SAG-F08</strain>
    </source>
</reference>
<evidence type="ECO:0000313" key="2">
    <source>
        <dbReference type="EMBL" id="PSO00398.1"/>
    </source>
</evidence>
<dbReference type="AlphaFoldDB" id="A0A2R6BP22"/>
<dbReference type="GO" id="GO:0006281">
    <property type="term" value="P:DNA repair"/>
    <property type="evidence" value="ECO:0007669"/>
    <property type="project" value="TreeGrafter"/>
</dbReference>
<dbReference type="SUPFAM" id="SSF56784">
    <property type="entry name" value="HAD-like"/>
    <property type="match status" value="1"/>
</dbReference>
<gene>
    <name evidence="2" type="ORF">B9Q11_00150</name>
</gene>
<comment type="similarity">
    <text evidence="1">Belongs to the HAD-like hydrolase superfamily.</text>
</comment>
<proteinExistence type="inferred from homology"/>
<dbReference type="NCBIfam" id="TIGR01509">
    <property type="entry name" value="HAD-SF-IA-v3"/>
    <property type="match status" value="1"/>
</dbReference>
<dbReference type="InterPro" id="IPR041492">
    <property type="entry name" value="HAD_2"/>
</dbReference>
<protein>
    <recommendedName>
        <fullName evidence="4">HAD family hydrolase</fullName>
    </recommendedName>
</protein>
<comment type="caution">
    <text evidence="2">The sequence shown here is derived from an EMBL/GenBank/DDBJ whole genome shotgun (WGS) entry which is preliminary data.</text>
</comment>
<dbReference type="InterPro" id="IPR006439">
    <property type="entry name" value="HAD-SF_hydro_IA"/>
</dbReference>
<dbReference type="Gene3D" id="3.40.50.1000">
    <property type="entry name" value="HAD superfamily/HAD-like"/>
    <property type="match status" value="2"/>
</dbReference>
<evidence type="ECO:0000313" key="3">
    <source>
        <dbReference type="Proteomes" id="UP000240381"/>
    </source>
</evidence>
<dbReference type="InterPro" id="IPR023214">
    <property type="entry name" value="HAD_sf"/>
</dbReference>
<dbReference type="InterPro" id="IPR050155">
    <property type="entry name" value="HAD-like_hydrolase_sf"/>
</dbReference>
<dbReference type="Pfam" id="PF13419">
    <property type="entry name" value="HAD_2"/>
    <property type="match status" value="1"/>
</dbReference>
<dbReference type="PRINTS" id="PR00413">
    <property type="entry name" value="HADHALOGNASE"/>
</dbReference>
<accession>A0A2R6BP22</accession>
<sequence>MLTFTVLFDMDGTLVTSVYPFEDAMAETLSFLKSEGVEVPIENTGSIAFVLEHLRKECAERYTKLRSVIHSILEKYDEQANASSEIRDGALEALSVLKSFGCKLGVVSNSCRRVVLKTLSKHSLLGFFDVVVTREECERLKPFPDPVLSACQRLNVKPSRAIFVGDSWVDVVAGNSARVKTVYLEVRPLKSGKPWAKISSLSELPLVLNLVS</sequence>
<name>A0A2R6BP22_9ARCH</name>
<dbReference type="Proteomes" id="UP000240381">
    <property type="component" value="Unassembled WGS sequence"/>
</dbReference>